<comment type="similarity">
    <text evidence="3">Belongs to the short-chain dehydrogenases/reductases (SDR) family.</text>
</comment>
<dbReference type="InterPro" id="IPR002539">
    <property type="entry name" value="MaoC-like_dom"/>
</dbReference>
<feature type="domain" description="Ketoreductase" evidence="11">
    <location>
        <begin position="9"/>
        <end position="194"/>
    </location>
</feature>
<dbReference type="InterPro" id="IPR029069">
    <property type="entry name" value="HotDog_dom_sf"/>
</dbReference>
<protein>
    <recommendedName>
        <fullName evidence="11">Ketoreductase domain-containing protein</fullName>
    </recommendedName>
</protein>
<evidence type="ECO:0000256" key="3">
    <source>
        <dbReference type="ARBA" id="ARBA00006484"/>
    </source>
</evidence>
<feature type="region of interest" description="Disordered" evidence="10">
    <location>
        <begin position="763"/>
        <end position="791"/>
    </location>
</feature>
<dbReference type="FunFam" id="3.40.50.720:FF:000084">
    <property type="entry name" value="Short-chain dehydrogenase reductase"/>
    <property type="match status" value="1"/>
</dbReference>
<proteinExistence type="inferred from homology"/>
<dbReference type="PRINTS" id="PR00080">
    <property type="entry name" value="SDRFAMILY"/>
</dbReference>
<evidence type="ECO:0000256" key="5">
    <source>
        <dbReference type="ARBA" id="ARBA00022857"/>
    </source>
</evidence>
<evidence type="ECO:0000259" key="11">
    <source>
        <dbReference type="SMART" id="SM00822"/>
    </source>
</evidence>
<dbReference type="RefSeq" id="XP_064711641.1">
    <property type="nucleotide sequence ID" value="XM_064843781.1"/>
</dbReference>
<dbReference type="SUPFAM" id="SSF54637">
    <property type="entry name" value="Thioesterase/thiol ester dehydrase-isomerase"/>
    <property type="match status" value="2"/>
</dbReference>
<keyword evidence="5" id="KW-0521">NADP</keyword>
<comment type="subcellular location">
    <subcellularLocation>
        <location evidence="1">Peroxisome</location>
    </subcellularLocation>
</comment>
<evidence type="ECO:0000256" key="1">
    <source>
        <dbReference type="ARBA" id="ARBA00004275"/>
    </source>
</evidence>
<evidence type="ECO:0000256" key="8">
    <source>
        <dbReference type="ARBA" id="ARBA00023140"/>
    </source>
</evidence>
<evidence type="ECO:0000313" key="12">
    <source>
        <dbReference type="EMBL" id="KAK5064317.1"/>
    </source>
</evidence>
<dbReference type="Proteomes" id="UP001358417">
    <property type="component" value="Unassembled WGS sequence"/>
</dbReference>
<dbReference type="Pfam" id="PF22622">
    <property type="entry name" value="MFE-2_hydrat-2_N"/>
    <property type="match status" value="1"/>
</dbReference>
<dbReference type="GO" id="GO:0016491">
    <property type="term" value="F:oxidoreductase activity"/>
    <property type="evidence" value="ECO:0007669"/>
    <property type="project" value="UniProtKB-KW"/>
</dbReference>
<evidence type="ECO:0000256" key="6">
    <source>
        <dbReference type="ARBA" id="ARBA00023002"/>
    </source>
</evidence>
<evidence type="ECO:0000313" key="13">
    <source>
        <dbReference type="Proteomes" id="UP001358417"/>
    </source>
</evidence>
<dbReference type="Gene3D" id="3.40.50.720">
    <property type="entry name" value="NAD(P)-binding Rossmann-like Domain"/>
    <property type="match status" value="2"/>
</dbReference>
<dbReference type="PROSITE" id="PS00061">
    <property type="entry name" value="ADH_SHORT"/>
    <property type="match status" value="1"/>
</dbReference>
<dbReference type="InterPro" id="IPR002347">
    <property type="entry name" value="SDR_fam"/>
</dbReference>
<dbReference type="GeneID" id="89968372"/>
<evidence type="ECO:0000256" key="10">
    <source>
        <dbReference type="SAM" id="MobiDB-lite"/>
    </source>
</evidence>
<organism evidence="12 13">
    <name type="scientific">Exophiala bonariae</name>
    <dbReference type="NCBI Taxonomy" id="1690606"/>
    <lineage>
        <taxon>Eukaryota</taxon>
        <taxon>Fungi</taxon>
        <taxon>Dikarya</taxon>
        <taxon>Ascomycota</taxon>
        <taxon>Pezizomycotina</taxon>
        <taxon>Eurotiomycetes</taxon>
        <taxon>Chaetothyriomycetidae</taxon>
        <taxon>Chaetothyriales</taxon>
        <taxon>Herpotrichiellaceae</taxon>
        <taxon>Exophiala</taxon>
    </lineage>
</organism>
<keyword evidence="13" id="KW-1185">Reference proteome</keyword>
<evidence type="ECO:0000256" key="7">
    <source>
        <dbReference type="ARBA" id="ARBA00023098"/>
    </source>
</evidence>
<dbReference type="GO" id="GO:0006631">
    <property type="term" value="P:fatty acid metabolic process"/>
    <property type="evidence" value="ECO:0007669"/>
    <property type="project" value="UniProtKB-KW"/>
</dbReference>
<comment type="pathway">
    <text evidence="2">Lipid metabolism; fatty acid beta-oxidation.</text>
</comment>
<dbReference type="GO" id="GO:0004300">
    <property type="term" value="F:enoyl-CoA hydratase activity"/>
    <property type="evidence" value="ECO:0007669"/>
    <property type="project" value="UniProtKB-ARBA"/>
</dbReference>
<dbReference type="InterPro" id="IPR051687">
    <property type="entry name" value="Peroxisomal_Beta-Oxidation"/>
</dbReference>
<keyword evidence="7" id="KW-0443">Lipid metabolism</keyword>
<comment type="caution">
    <text evidence="12">The sequence shown here is derived from an EMBL/GenBank/DDBJ whole genome shotgun (WGS) entry which is preliminary data.</text>
</comment>
<dbReference type="InterPro" id="IPR057326">
    <property type="entry name" value="KR_dom"/>
</dbReference>
<dbReference type="Gene3D" id="1.10.287.4290">
    <property type="match status" value="2"/>
</dbReference>
<dbReference type="EMBL" id="JAVRRD010000001">
    <property type="protein sequence ID" value="KAK5064317.1"/>
    <property type="molecule type" value="Genomic_DNA"/>
</dbReference>
<sequence length="908" mass="99750">MSQLRYDGQVAVVTGAGGGLGKAYSIFLASRGAKVVVNDLGGSGHGEGKASTLADQVVAQIVSSGGQAVADYNNVVDGANIIQTAIKTYGRIDILINNAGILRDISFKNMTDHDWDLIMAVHISGSWKCARAAWPYFRKQGYGRIVNTSSGAGLFGNFGQTNYSAAKLGLVAFTKTLALEGRKYNILANVIAPMVWTKEMLQLLDPSYVMPLVAILVDKNCRETGSIFEVGGGHMAKYKWERSRGAIFARDDNFTAGSLLRRWDEVTDFRRPQHPEGPMDLKEVQERLLHAPPNPKTPNLDFTGKVVLVTGGGAGLGRSYCLAFAKLGALVAVNDVVNAQKVAEDIESQGGKAIPITASAEEGSLIVKETVNAFGRIDIVINNAGILRDKAFINMDDKSWDDVMKIHLRATYKVTHAAWPLFQKQKFGVKTFYFNRKVPRFLTLGSRSSSQYHIYNWYLRKFRANKLRNSPGILGFSLALAREGKSKNIYVNTIAPSAYTAMAQSVMPVELAEVVKPDDVVPLVLLLCSDKLSNPTGNLYEVGGGKVSQTRWIRSGGYTFPTDGVLTPEQVLQNWELVTNFDDRADHPWTPEEGAAKIMKTIENQASKAPSKSNASYLDGISTVIAGPPWKSQFIYTNRDVSLYNIGVGAKHNQLPLVYENDPNFRVLPTFGSTLNYFTNTQELFKTLIPRFDPSMMLHGEEYLEILQFPIPTSATLDFENRVLEVIDKGSAAVVRTSITSIDRATKRKVFYSEVTTFIRGSGGFDGERNGNDRGAATAANRPPPREPDHVTEERISLDQAIIYRLSGDYNPLHVDPGFAAKGGFSKPILHGLCTYGMAGRAVFERYGQFKSIKVRFTGTVLPGQTLRTEMWKEKNKIIFQTIIKETGKPALAAAAVELMDSNAMSKL</sequence>
<dbReference type="CDD" id="cd05353">
    <property type="entry name" value="hydroxyacyl-CoA-like_DH_SDR_c-like"/>
    <property type="match status" value="1"/>
</dbReference>
<dbReference type="PANTHER" id="PTHR45024:SF2">
    <property type="entry name" value="SCP2 DOMAIN-CONTAINING PROTEIN"/>
    <property type="match status" value="1"/>
</dbReference>
<keyword evidence="4" id="KW-0276">Fatty acid metabolism</keyword>
<dbReference type="Pfam" id="PF00106">
    <property type="entry name" value="adh_short"/>
    <property type="match status" value="2"/>
</dbReference>
<dbReference type="AlphaFoldDB" id="A0AAV9NQ62"/>
<keyword evidence="8" id="KW-0576">Peroxisome</keyword>
<dbReference type="Gene3D" id="3.10.129.10">
    <property type="entry name" value="Hotdog Thioesterase"/>
    <property type="match status" value="1"/>
</dbReference>
<dbReference type="PANTHER" id="PTHR45024">
    <property type="entry name" value="DEHYDROGENASES, SHORT CHAIN"/>
    <property type="match status" value="1"/>
</dbReference>
<dbReference type="SUPFAM" id="SSF51735">
    <property type="entry name" value="NAD(P)-binding Rossmann-fold domains"/>
    <property type="match status" value="2"/>
</dbReference>
<dbReference type="InterPro" id="IPR036291">
    <property type="entry name" value="NAD(P)-bd_dom_sf"/>
</dbReference>
<evidence type="ECO:0000256" key="9">
    <source>
        <dbReference type="ARBA" id="ARBA00023239"/>
    </source>
</evidence>
<dbReference type="CDD" id="cd03448">
    <property type="entry name" value="HDE_HSD"/>
    <property type="match status" value="1"/>
</dbReference>
<gene>
    <name evidence="12" type="ORF">LTR84_000150</name>
</gene>
<dbReference type="InterPro" id="IPR054357">
    <property type="entry name" value="MFE-2_N"/>
</dbReference>
<dbReference type="FunFam" id="3.10.129.10:FF:000013">
    <property type="entry name" value="Peroxisomal multifunctional enzyme type 2"/>
    <property type="match status" value="1"/>
</dbReference>
<keyword evidence="6" id="KW-0560">Oxidoreductase</keyword>
<keyword evidence="9" id="KW-0456">Lyase</keyword>
<reference evidence="12 13" key="1">
    <citation type="submission" date="2023-08" db="EMBL/GenBank/DDBJ databases">
        <title>Black Yeasts Isolated from many extreme environments.</title>
        <authorList>
            <person name="Coleine C."/>
            <person name="Stajich J.E."/>
            <person name="Selbmann L."/>
        </authorList>
    </citation>
    <scope>NUCLEOTIDE SEQUENCE [LARGE SCALE GENOMIC DNA]</scope>
    <source>
        <strain evidence="12 13">CCFEE 5792</strain>
    </source>
</reference>
<evidence type="ECO:0000256" key="2">
    <source>
        <dbReference type="ARBA" id="ARBA00005005"/>
    </source>
</evidence>
<dbReference type="GO" id="GO:0005777">
    <property type="term" value="C:peroxisome"/>
    <property type="evidence" value="ECO:0007669"/>
    <property type="project" value="UniProtKB-SubCell"/>
</dbReference>
<name>A0AAV9NQ62_9EURO</name>
<accession>A0AAV9NQ62</accession>
<dbReference type="SMART" id="SM00822">
    <property type="entry name" value="PKS_KR"/>
    <property type="match status" value="1"/>
</dbReference>
<dbReference type="InterPro" id="IPR020904">
    <property type="entry name" value="Sc_DH/Rdtase_CS"/>
</dbReference>
<dbReference type="Pfam" id="PF01575">
    <property type="entry name" value="MaoC_dehydratas"/>
    <property type="match status" value="1"/>
</dbReference>
<evidence type="ECO:0000256" key="4">
    <source>
        <dbReference type="ARBA" id="ARBA00022832"/>
    </source>
</evidence>
<dbReference type="PRINTS" id="PR00081">
    <property type="entry name" value="GDHRDH"/>
</dbReference>